<dbReference type="InterPro" id="IPR004589">
    <property type="entry name" value="DNA_helicase_ATP-dep_RecQ"/>
</dbReference>
<evidence type="ECO:0000256" key="7">
    <source>
        <dbReference type="ARBA" id="ARBA00023125"/>
    </source>
</evidence>
<dbReference type="PROSITE" id="PS51194">
    <property type="entry name" value="HELICASE_CTER"/>
    <property type="match status" value="1"/>
</dbReference>
<evidence type="ECO:0000256" key="8">
    <source>
        <dbReference type="ARBA" id="ARBA00023235"/>
    </source>
</evidence>
<evidence type="ECO:0000259" key="13">
    <source>
        <dbReference type="PROSITE" id="PS51192"/>
    </source>
</evidence>
<organism evidence="15 16">
    <name type="scientific">Mycena albidolilacea</name>
    <dbReference type="NCBI Taxonomy" id="1033008"/>
    <lineage>
        <taxon>Eukaryota</taxon>
        <taxon>Fungi</taxon>
        <taxon>Dikarya</taxon>
        <taxon>Basidiomycota</taxon>
        <taxon>Agaricomycotina</taxon>
        <taxon>Agaricomycetes</taxon>
        <taxon>Agaricomycetidae</taxon>
        <taxon>Agaricales</taxon>
        <taxon>Marasmiineae</taxon>
        <taxon>Mycenaceae</taxon>
        <taxon>Mycena</taxon>
    </lineage>
</organism>
<dbReference type="Pfam" id="PF09382">
    <property type="entry name" value="RQC"/>
    <property type="match status" value="1"/>
</dbReference>
<dbReference type="InterPro" id="IPR011545">
    <property type="entry name" value="DEAD/DEAH_box_helicase_dom"/>
</dbReference>
<evidence type="ECO:0000256" key="9">
    <source>
        <dbReference type="ARBA" id="ARBA00023242"/>
    </source>
</evidence>
<dbReference type="GO" id="GO:0003677">
    <property type="term" value="F:DNA binding"/>
    <property type="evidence" value="ECO:0007669"/>
    <property type="project" value="UniProtKB-KW"/>
</dbReference>
<dbReference type="PROSITE" id="PS51192">
    <property type="entry name" value="HELICASE_ATP_BIND_1"/>
    <property type="match status" value="1"/>
</dbReference>
<dbReference type="GO" id="GO:0000729">
    <property type="term" value="P:DNA double-strand break processing"/>
    <property type="evidence" value="ECO:0007669"/>
    <property type="project" value="UniProtKB-ARBA"/>
</dbReference>
<dbReference type="PROSITE" id="PS00690">
    <property type="entry name" value="DEAH_ATP_HELICASE"/>
    <property type="match status" value="1"/>
</dbReference>
<dbReference type="GO" id="GO:0005524">
    <property type="term" value="F:ATP binding"/>
    <property type="evidence" value="ECO:0007669"/>
    <property type="project" value="UniProtKB-KW"/>
</dbReference>
<dbReference type="InterPro" id="IPR002464">
    <property type="entry name" value="DNA/RNA_helicase_DEAH_CS"/>
</dbReference>
<keyword evidence="16" id="KW-1185">Reference proteome</keyword>
<dbReference type="Pfam" id="PF00271">
    <property type="entry name" value="Helicase_C"/>
    <property type="match status" value="1"/>
</dbReference>
<dbReference type="Proteomes" id="UP001218218">
    <property type="component" value="Unassembled WGS sequence"/>
</dbReference>
<dbReference type="InterPro" id="IPR036388">
    <property type="entry name" value="WH-like_DNA-bd_sf"/>
</dbReference>
<dbReference type="GO" id="GO:0005634">
    <property type="term" value="C:nucleus"/>
    <property type="evidence" value="ECO:0007669"/>
    <property type="project" value="UniProtKB-SubCell"/>
</dbReference>
<evidence type="ECO:0000256" key="2">
    <source>
        <dbReference type="ARBA" id="ARBA00005446"/>
    </source>
</evidence>
<evidence type="ECO:0000256" key="5">
    <source>
        <dbReference type="ARBA" id="ARBA00022806"/>
    </source>
</evidence>
<dbReference type="Pfam" id="PF00270">
    <property type="entry name" value="DEAD"/>
    <property type="match status" value="1"/>
</dbReference>
<dbReference type="InterPro" id="IPR001650">
    <property type="entry name" value="Helicase_C-like"/>
</dbReference>
<comment type="similarity">
    <text evidence="2">Belongs to the helicase family. RecQ subfamily.</text>
</comment>
<reference evidence="15" key="1">
    <citation type="submission" date="2023-03" db="EMBL/GenBank/DDBJ databases">
        <title>Massive genome expansion in bonnet fungi (Mycena s.s.) driven by repeated elements and novel gene families across ecological guilds.</title>
        <authorList>
            <consortium name="Lawrence Berkeley National Laboratory"/>
            <person name="Harder C.B."/>
            <person name="Miyauchi S."/>
            <person name="Viragh M."/>
            <person name="Kuo A."/>
            <person name="Thoen E."/>
            <person name="Andreopoulos B."/>
            <person name="Lu D."/>
            <person name="Skrede I."/>
            <person name="Drula E."/>
            <person name="Henrissat B."/>
            <person name="Morin E."/>
            <person name="Kohler A."/>
            <person name="Barry K."/>
            <person name="LaButti K."/>
            <person name="Morin E."/>
            <person name="Salamov A."/>
            <person name="Lipzen A."/>
            <person name="Mereny Z."/>
            <person name="Hegedus B."/>
            <person name="Baldrian P."/>
            <person name="Stursova M."/>
            <person name="Weitz H."/>
            <person name="Taylor A."/>
            <person name="Grigoriev I.V."/>
            <person name="Nagy L.G."/>
            <person name="Martin F."/>
            <person name="Kauserud H."/>
        </authorList>
    </citation>
    <scope>NUCLEOTIDE SEQUENCE</scope>
    <source>
        <strain evidence="15">CBHHK002</strain>
    </source>
</reference>
<evidence type="ECO:0000256" key="4">
    <source>
        <dbReference type="ARBA" id="ARBA00022801"/>
    </source>
</evidence>
<sequence length="1110" mass="124302">MSGALKTNIDEVLRHKTTNSASSSHAAQSKSIKFKPANSNPTSAPHPLRKQASTTLPSFSTPGFAKPRASGSHSKAAFHGPISISSDSTPSPGIKRSSSDSHISEQPSKRLKSEKENLFKPEPEPYSRPNDKGKGKAKTVPSRATVEDDDDEPWKRMKTPEPDPFKMLDRDHPKFCVPPAHSAPPVTNYPDLLSKSTSQLNSILVSNHEYSRQNMEALCNFHSGRAAKEDIYTLEAIKSLLDDRIRGIKEIIAHREGDPDGFHSNASISMVSTRQPTPATPPPGIQRRPASPPLVAAMTRPYQDTSYASTSTYTVSSTVGNGSFVSVQERTVQETFTPDPDPFDEDEALWADLDDVTMDYVDDHPVPGPEPPQELTGPYAAEIKSHLNSTFGLKAFRKNQFEAINAAMAGRDVFVLMPTGGGKSLCFQLPAVCRGGRTRGVTIVVSPLLALMHDQVNGLKEKNIDAVLLTSNTTEADARQIRDRVYSREKPTFLYVTPERLKVSASTKSMLSYLYRSKELARFVIDEAHCISTWGQDFREAYQNLHTLREDFPDVPIMALTATADRKTVDDILDRLGMRDPATFEQSFNRTNLYYSVLPKRSVDEMVAFIKQSHPNQTGVIYRTGRDKCEKLAQQLRQKGLKADHFHAKMDNDDKERVQHDWKKGKIHIIVATIAFGMGIDKADVRFVIHFDLPKNMDGYYQETGRAGRDGEPANCILYYAYRDLQPILKMIRDTKDPNTTPASIERQERAVRAVIQYCENNSVCRRTQILLHFGEKFDKKDCHGQCNNCANEGLLVTQDVTKEAKAVLGLVQSLERGQENVTVDHCRNIFKGANLAAVRDKRHDQHPSFGAGKDMPKELVELLFNRLLYLDALVEKSVQTNSKWHVQYLKLGSKANSFLTGGKTLQLSHRPKDPKGGGKAKVTKGLKKSAAPPQEQERPRSLYADDDDDEIQWSPKKSVPRAPAPEIVEVISDSEAETRSVRPRPDPETLHRKLVALREQILKKDPSLTKDEVLDDEMLQMLSFAPPQDFVSFTNMLQEVAQDRIGNPGDAKKEADERYAKYGSAFLQLCLGKPVDPKWREKFEYRQSPVSASKSPANIRKFRYKPKER</sequence>
<protein>
    <recommendedName>
        <fullName evidence="11">DNA 3'-5' helicase</fullName>
        <ecNumber evidence="11">5.6.2.4</ecNumber>
    </recommendedName>
</protein>
<dbReference type="GO" id="GO:0031422">
    <property type="term" value="C:RecQ family helicase-topoisomerase III complex"/>
    <property type="evidence" value="ECO:0007669"/>
    <property type="project" value="UniProtKB-ARBA"/>
</dbReference>
<evidence type="ECO:0000256" key="1">
    <source>
        <dbReference type="ARBA" id="ARBA00004123"/>
    </source>
</evidence>
<dbReference type="PANTHER" id="PTHR13710">
    <property type="entry name" value="DNA HELICASE RECQ FAMILY MEMBER"/>
    <property type="match status" value="1"/>
</dbReference>
<dbReference type="Gene3D" id="1.10.10.10">
    <property type="entry name" value="Winged helix-like DNA-binding domain superfamily/Winged helix DNA-binding domain"/>
    <property type="match status" value="1"/>
</dbReference>
<proteinExistence type="inferred from homology"/>
<keyword evidence="4" id="KW-0378">Hydrolase</keyword>
<dbReference type="GO" id="GO:0031573">
    <property type="term" value="P:mitotic intra-S DNA damage checkpoint signaling"/>
    <property type="evidence" value="ECO:0007669"/>
    <property type="project" value="UniProtKB-ARBA"/>
</dbReference>
<dbReference type="GO" id="GO:0006260">
    <property type="term" value="P:DNA replication"/>
    <property type="evidence" value="ECO:0007669"/>
    <property type="project" value="InterPro"/>
</dbReference>
<dbReference type="NCBIfam" id="TIGR00614">
    <property type="entry name" value="recQ_fam"/>
    <property type="match status" value="1"/>
</dbReference>
<evidence type="ECO:0000259" key="14">
    <source>
        <dbReference type="PROSITE" id="PS51194"/>
    </source>
</evidence>
<dbReference type="FunFam" id="3.40.50.300:FF:000296">
    <property type="entry name" value="ATP-dependent DNA helicase RecQ"/>
    <property type="match status" value="1"/>
</dbReference>
<dbReference type="EMBL" id="JARIHO010000016">
    <property type="protein sequence ID" value="KAJ7349381.1"/>
    <property type="molecule type" value="Genomic_DNA"/>
</dbReference>
<dbReference type="SMART" id="SM00956">
    <property type="entry name" value="RQC"/>
    <property type="match status" value="1"/>
</dbReference>
<dbReference type="Pfam" id="PF16124">
    <property type="entry name" value="RecQ_Zn_bind"/>
    <property type="match status" value="1"/>
</dbReference>
<dbReference type="GO" id="GO:0005737">
    <property type="term" value="C:cytoplasm"/>
    <property type="evidence" value="ECO:0007669"/>
    <property type="project" value="TreeGrafter"/>
</dbReference>
<dbReference type="GO" id="GO:0016787">
    <property type="term" value="F:hydrolase activity"/>
    <property type="evidence" value="ECO:0007669"/>
    <property type="project" value="UniProtKB-KW"/>
</dbReference>
<dbReference type="SUPFAM" id="SSF46785">
    <property type="entry name" value="Winged helix' DNA-binding domain"/>
    <property type="match status" value="1"/>
</dbReference>
<dbReference type="SUPFAM" id="SSF52540">
    <property type="entry name" value="P-loop containing nucleoside triphosphate hydrolases"/>
    <property type="match status" value="1"/>
</dbReference>
<comment type="caution">
    <text evidence="15">The sequence shown here is derived from an EMBL/GenBank/DDBJ whole genome shotgun (WGS) entry which is preliminary data.</text>
</comment>
<keyword evidence="9" id="KW-0539">Nucleus</keyword>
<dbReference type="InterPro" id="IPR018982">
    <property type="entry name" value="RQC_domain"/>
</dbReference>
<dbReference type="GO" id="GO:0000724">
    <property type="term" value="P:double-strand break repair via homologous recombination"/>
    <property type="evidence" value="ECO:0007669"/>
    <property type="project" value="TreeGrafter"/>
</dbReference>
<dbReference type="InterPro" id="IPR032284">
    <property type="entry name" value="RecQ_Zn-bd"/>
</dbReference>
<dbReference type="CDD" id="cd18794">
    <property type="entry name" value="SF2_C_RecQ"/>
    <property type="match status" value="1"/>
</dbReference>
<feature type="compositionally biased region" description="Low complexity" evidence="12">
    <location>
        <begin position="20"/>
        <end position="31"/>
    </location>
</feature>
<feature type="compositionally biased region" description="Polar residues" evidence="12">
    <location>
        <begin position="264"/>
        <end position="277"/>
    </location>
</feature>
<dbReference type="Gene3D" id="3.40.50.300">
    <property type="entry name" value="P-loop containing nucleotide triphosphate hydrolases"/>
    <property type="match status" value="2"/>
</dbReference>
<evidence type="ECO:0000256" key="6">
    <source>
        <dbReference type="ARBA" id="ARBA00022840"/>
    </source>
</evidence>
<feature type="compositionally biased region" description="Basic and acidic residues" evidence="12">
    <location>
        <begin position="97"/>
        <end position="134"/>
    </location>
</feature>
<dbReference type="CDD" id="cd17920">
    <property type="entry name" value="DEXHc_RecQ"/>
    <property type="match status" value="1"/>
</dbReference>
<dbReference type="EC" id="5.6.2.4" evidence="11"/>
<keyword evidence="7" id="KW-0238">DNA-binding</keyword>
<dbReference type="FunFam" id="3.40.50.300:FF:000340">
    <property type="entry name" value="Bloom syndrome, RecQ helicase"/>
    <property type="match status" value="1"/>
</dbReference>
<keyword evidence="5 15" id="KW-0347">Helicase</keyword>
<feature type="domain" description="Helicase C-terminal" evidence="14">
    <location>
        <begin position="602"/>
        <end position="753"/>
    </location>
</feature>
<feature type="region of interest" description="Disordered" evidence="12">
    <location>
        <begin position="905"/>
        <end position="988"/>
    </location>
</feature>
<dbReference type="InterPro" id="IPR014001">
    <property type="entry name" value="Helicase_ATP-bd"/>
</dbReference>
<comment type="subcellular location">
    <subcellularLocation>
        <location evidence="1">Nucleus</location>
    </subcellularLocation>
</comment>
<dbReference type="SMART" id="SM00487">
    <property type="entry name" value="DEXDc"/>
    <property type="match status" value="1"/>
</dbReference>
<evidence type="ECO:0000313" key="16">
    <source>
        <dbReference type="Proteomes" id="UP001218218"/>
    </source>
</evidence>
<dbReference type="InterPro" id="IPR027417">
    <property type="entry name" value="P-loop_NTPase"/>
</dbReference>
<comment type="catalytic activity">
    <reaction evidence="10">
        <text>Couples ATP hydrolysis with the unwinding of duplex DNA by translocating in the 3'-5' direction.</text>
        <dbReference type="EC" id="5.6.2.4"/>
    </reaction>
</comment>
<feature type="region of interest" description="Disordered" evidence="12">
    <location>
        <begin position="256"/>
        <end position="290"/>
    </location>
</feature>
<feature type="region of interest" description="Disordered" evidence="12">
    <location>
        <begin position="1087"/>
        <end position="1110"/>
    </location>
</feature>
<feature type="compositionally biased region" description="Basic and acidic residues" evidence="12">
    <location>
        <begin position="153"/>
        <end position="169"/>
    </location>
</feature>
<evidence type="ECO:0000256" key="10">
    <source>
        <dbReference type="ARBA" id="ARBA00034617"/>
    </source>
</evidence>
<keyword evidence="8" id="KW-0413">Isomerase</keyword>
<feature type="compositionally biased region" description="Polar residues" evidence="12">
    <location>
        <begin position="51"/>
        <end position="61"/>
    </location>
</feature>
<evidence type="ECO:0000256" key="3">
    <source>
        <dbReference type="ARBA" id="ARBA00022741"/>
    </source>
</evidence>
<keyword evidence="6" id="KW-0067">ATP-binding</keyword>
<gene>
    <name evidence="15" type="ORF">DFH08DRAFT_143220</name>
</gene>
<dbReference type="SMART" id="SM00490">
    <property type="entry name" value="HELICc"/>
    <property type="match status" value="1"/>
</dbReference>
<keyword evidence="3" id="KW-0547">Nucleotide-binding</keyword>
<dbReference type="GO" id="GO:0043138">
    <property type="term" value="F:3'-5' DNA helicase activity"/>
    <property type="evidence" value="ECO:0007669"/>
    <property type="project" value="UniProtKB-EC"/>
</dbReference>
<feature type="compositionally biased region" description="Low complexity" evidence="12">
    <location>
        <begin position="81"/>
        <end position="94"/>
    </location>
</feature>
<dbReference type="AlphaFoldDB" id="A0AAD7A5H6"/>
<feature type="domain" description="Helicase ATP-binding" evidence="13">
    <location>
        <begin position="404"/>
        <end position="582"/>
    </location>
</feature>
<evidence type="ECO:0000256" key="11">
    <source>
        <dbReference type="ARBA" id="ARBA00034808"/>
    </source>
</evidence>
<dbReference type="GO" id="GO:0009378">
    <property type="term" value="F:four-way junction helicase activity"/>
    <property type="evidence" value="ECO:0007669"/>
    <property type="project" value="TreeGrafter"/>
</dbReference>
<name>A0AAD7A5H6_9AGAR</name>
<dbReference type="PANTHER" id="PTHR13710:SF153">
    <property type="entry name" value="RECQ-LIKE DNA HELICASE BLM"/>
    <property type="match status" value="1"/>
</dbReference>
<feature type="region of interest" description="Disordered" evidence="12">
    <location>
        <begin position="1"/>
        <end position="169"/>
    </location>
</feature>
<dbReference type="InterPro" id="IPR036390">
    <property type="entry name" value="WH_DNA-bd_sf"/>
</dbReference>
<evidence type="ECO:0000256" key="12">
    <source>
        <dbReference type="SAM" id="MobiDB-lite"/>
    </source>
</evidence>
<accession>A0AAD7A5H6</accession>
<feature type="compositionally biased region" description="Basic and acidic residues" evidence="12">
    <location>
        <begin position="977"/>
        <end position="988"/>
    </location>
</feature>
<evidence type="ECO:0000313" key="15">
    <source>
        <dbReference type="EMBL" id="KAJ7349381.1"/>
    </source>
</evidence>
<feature type="compositionally biased region" description="Basic residues" evidence="12">
    <location>
        <begin position="1101"/>
        <end position="1110"/>
    </location>
</feature>